<dbReference type="InterPro" id="IPR017937">
    <property type="entry name" value="Thioredoxin_CS"/>
</dbReference>
<evidence type="ECO:0000256" key="1">
    <source>
        <dbReference type="ARBA" id="ARBA00004196"/>
    </source>
</evidence>
<proteinExistence type="predicted"/>
<dbReference type="Gene3D" id="3.40.30.10">
    <property type="entry name" value="Glutaredoxin"/>
    <property type="match status" value="1"/>
</dbReference>
<feature type="domain" description="Thioredoxin" evidence="5">
    <location>
        <begin position="239"/>
        <end position="379"/>
    </location>
</feature>
<dbReference type="Pfam" id="PF14289">
    <property type="entry name" value="DUF4369"/>
    <property type="match status" value="1"/>
</dbReference>
<gene>
    <name evidence="6" type="ORF">SAMN05216297_11567</name>
</gene>
<dbReference type="InterPro" id="IPR013766">
    <property type="entry name" value="Thioredoxin_domain"/>
</dbReference>
<dbReference type="STRING" id="739143.SAMN05216297_11567"/>
<dbReference type="PANTHER" id="PTHR42852:SF6">
    <property type="entry name" value="THIOL:DISULFIDE INTERCHANGE PROTEIN DSBE"/>
    <property type="match status" value="1"/>
</dbReference>
<organism evidence="6 7">
    <name type="scientific">Flavobacterium phragmitis</name>
    <dbReference type="NCBI Taxonomy" id="739143"/>
    <lineage>
        <taxon>Bacteria</taxon>
        <taxon>Pseudomonadati</taxon>
        <taxon>Bacteroidota</taxon>
        <taxon>Flavobacteriia</taxon>
        <taxon>Flavobacteriales</taxon>
        <taxon>Flavobacteriaceae</taxon>
        <taxon>Flavobacterium</taxon>
    </lineage>
</organism>
<dbReference type="InterPro" id="IPR025380">
    <property type="entry name" value="DUF4369"/>
</dbReference>
<evidence type="ECO:0000313" key="7">
    <source>
        <dbReference type="Proteomes" id="UP000199672"/>
    </source>
</evidence>
<dbReference type="GO" id="GO:0030313">
    <property type="term" value="C:cell envelope"/>
    <property type="evidence" value="ECO:0007669"/>
    <property type="project" value="UniProtKB-SubCell"/>
</dbReference>
<evidence type="ECO:0000256" key="2">
    <source>
        <dbReference type="ARBA" id="ARBA00022748"/>
    </source>
</evidence>
<evidence type="ECO:0000259" key="5">
    <source>
        <dbReference type="PROSITE" id="PS51352"/>
    </source>
</evidence>
<dbReference type="EMBL" id="FOMH01000015">
    <property type="protein sequence ID" value="SFD94542.1"/>
    <property type="molecule type" value="Genomic_DNA"/>
</dbReference>
<dbReference type="GO" id="GO:0016491">
    <property type="term" value="F:oxidoreductase activity"/>
    <property type="evidence" value="ECO:0007669"/>
    <property type="project" value="InterPro"/>
</dbReference>
<reference evidence="7" key="1">
    <citation type="submission" date="2016-10" db="EMBL/GenBank/DDBJ databases">
        <authorList>
            <person name="Varghese N."/>
            <person name="Submissions S."/>
        </authorList>
    </citation>
    <scope>NUCLEOTIDE SEQUENCE [LARGE SCALE GENOMIC DNA]</scope>
    <source>
        <strain evidence="7">CGMCC 1.10370</strain>
    </source>
</reference>
<protein>
    <submittedName>
        <fullName evidence="6">Peroxiredoxin</fullName>
    </submittedName>
</protein>
<dbReference type="InterPro" id="IPR000866">
    <property type="entry name" value="AhpC/TSA"/>
</dbReference>
<evidence type="ECO:0000313" key="6">
    <source>
        <dbReference type="EMBL" id="SFD94542.1"/>
    </source>
</evidence>
<dbReference type="PROSITE" id="PS51352">
    <property type="entry name" value="THIOREDOXIN_2"/>
    <property type="match status" value="1"/>
</dbReference>
<dbReference type="AlphaFoldDB" id="A0A1I1WHK9"/>
<evidence type="ECO:0000256" key="3">
    <source>
        <dbReference type="ARBA" id="ARBA00023157"/>
    </source>
</evidence>
<comment type="subcellular location">
    <subcellularLocation>
        <location evidence="1">Cell envelope</location>
    </subcellularLocation>
</comment>
<sequence>MKSTILKSGLAGLALLTVLNSCSKKEEGFTINGTIAGLEKGTVYLENTDEKGNKKIADSAEIQKDGTFILTGKVSEPLLHTIKLKGEDYGAFFLLDNENIKVEAKKDSIYKAKVSGAVQNDIYRSYYDNEFKKIHDLAGPVYKLSDSLTQNGKLKLTAEQQTAMDKKWKDLQTFADDLTDKFIRKNKDKIAGALVINDRIVSYGTPEQVKMYYGILTPEVQKSFYGKQLKEAIDLNDKTAIGATAPEFSQTDVNGKVVKLSDYKGKYVLVDFWASWCGPCRKENPNVVVAYKTYHDKGFDVLGVSLDDKKNLWEKAIEKDGLTWTHVSDLKGWQNEAALLYGVKMVPTNYLIGPDGKILAKNLREAELQSKLKEIFSKS</sequence>
<dbReference type="GO" id="GO:0017004">
    <property type="term" value="P:cytochrome complex assembly"/>
    <property type="evidence" value="ECO:0007669"/>
    <property type="project" value="UniProtKB-KW"/>
</dbReference>
<evidence type="ECO:0000256" key="4">
    <source>
        <dbReference type="ARBA" id="ARBA00023284"/>
    </source>
</evidence>
<dbReference type="SUPFAM" id="SSF52833">
    <property type="entry name" value="Thioredoxin-like"/>
    <property type="match status" value="1"/>
</dbReference>
<name>A0A1I1WHK9_9FLAO</name>
<dbReference type="CDD" id="cd02966">
    <property type="entry name" value="TlpA_like_family"/>
    <property type="match status" value="1"/>
</dbReference>
<dbReference type="PROSITE" id="PS00194">
    <property type="entry name" value="THIOREDOXIN_1"/>
    <property type="match status" value="1"/>
</dbReference>
<dbReference type="RefSeq" id="WP_091498080.1">
    <property type="nucleotide sequence ID" value="NZ_FOMH01000015.1"/>
</dbReference>
<keyword evidence="4" id="KW-0676">Redox-active center</keyword>
<keyword evidence="3" id="KW-1015">Disulfide bond</keyword>
<dbReference type="OrthoDB" id="1069091at2"/>
<keyword evidence="7" id="KW-1185">Reference proteome</keyword>
<dbReference type="Pfam" id="PF00578">
    <property type="entry name" value="AhpC-TSA"/>
    <property type="match status" value="1"/>
</dbReference>
<accession>A0A1I1WHK9</accession>
<dbReference type="PANTHER" id="PTHR42852">
    <property type="entry name" value="THIOL:DISULFIDE INTERCHANGE PROTEIN DSBE"/>
    <property type="match status" value="1"/>
</dbReference>
<dbReference type="GO" id="GO:0016209">
    <property type="term" value="F:antioxidant activity"/>
    <property type="evidence" value="ECO:0007669"/>
    <property type="project" value="InterPro"/>
</dbReference>
<dbReference type="InterPro" id="IPR050553">
    <property type="entry name" value="Thioredoxin_ResA/DsbE_sf"/>
</dbReference>
<dbReference type="InterPro" id="IPR036249">
    <property type="entry name" value="Thioredoxin-like_sf"/>
</dbReference>
<dbReference type="Proteomes" id="UP000199672">
    <property type="component" value="Unassembled WGS sequence"/>
</dbReference>
<keyword evidence="2" id="KW-0201">Cytochrome c-type biogenesis</keyword>